<keyword evidence="12" id="KW-1133">Transmembrane helix</keyword>
<dbReference type="Gene3D" id="3.40.50.720">
    <property type="entry name" value="NAD(P)-binding Rossmann-like Domain"/>
    <property type="match status" value="1"/>
</dbReference>
<evidence type="ECO:0000313" key="13">
    <source>
        <dbReference type="EMBL" id="PIL32208.1"/>
    </source>
</evidence>
<dbReference type="GO" id="GO:0005789">
    <property type="term" value="C:endoplasmic reticulum membrane"/>
    <property type="evidence" value="ECO:0007669"/>
    <property type="project" value="TreeGrafter"/>
</dbReference>
<keyword evidence="12" id="KW-0812">Transmembrane</keyword>
<accession>A0A2G8SF54</accession>
<comment type="caution">
    <text evidence="13">The sequence shown here is derived from an EMBL/GenBank/DDBJ whole genome shotgun (WGS) entry which is preliminary data.</text>
</comment>
<evidence type="ECO:0000256" key="5">
    <source>
        <dbReference type="ARBA" id="ARBA00022857"/>
    </source>
</evidence>
<evidence type="ECO:0000256" key="4">
    <source>
        <dbReference type="ARBA" id="ARBA00022824"/>
    </source>
</evidence>
<evidence type="ECO:0000256" key="11">
    <source>
        <dbReference type="ARBA" id="ARBA00048930"/>
    </source>
</evidence>
<evidence type="ECO:0000256" key="6">
    <source>
        <dbReference type="ARBA" id="ARBA00022919"/>
    </source>
</evidence>
<dbReference type="SUPFAM" id="SSF51735">
    <property type="entry name" value="NAD(P)-binding Rossmann-fold domains"/>
    <property type="match status" value="1"/>
</dbReference>
<protein>
    <recommendedName>
        <fullName evidence="9">3-dehydrosphinganine reductase</fullName>
        <ecNumber evidence="9">1.1.1.102</ecNumber>
    </recommendedName>
</protein>
<dbReference type="Proteomes" id="UP000230002">
    <property type="component" value="Unassembled WGS sequence"/>
</dbReference>
<keyword evidence="4" id="KW-0256">Endoplasmic reticulum</keyword>
<evidence type="ECO:0000313" key="14">
    <source>
        <dbReference type="Proteomes" id="UP000230002"/>
    </source>
</evidence>
<dbReference type="InterPro" id="IPR045022">
    <property type="entry name" value="KDSR-like"/>
</dbReference>
<sequence>MLATTAIQAFVVSVLLVVVTSALSSMFFSKKWDPRGKHCFVTGGSRGTGLALAILLARRGAHVSIVARDKLKLDKGLEELERVRQSPEQIFHAFSFSVDSEAESVAALSAAAEAHDGRCPDALFLCAGASRPGFFIDQTEESFKAGIQMTLGAQAFTALAATKMMVRQGIKGKIVFVSSVLGLMSFVGYTPYSPGKFAIRGLAESLRSELKVYGIDVHVAFPATILSPGLDEENEVKPKITLKIEETDSGSPPEDIAAGILRGVEKGTFHITMDFLGDVFRATAACASPRQNPVLDILYGLIGFVGLPFWRRLVDTQVIGHQEEHREYCRAKGYVS</sequence>
<dbReference type="GO" id="GO:0030148">
    <property type="term" value="P:sphingolipid biosynthetic process"/>
    <property type="evidence" value="ECO:0007669"/>
    <property type="project" value="InterPro"/>
</dbReference>
<name>A0A2G8SF54_9APHY</name>
<evidence type="ECO:0000256" key="10">
    <source>
        <dbReference type="ARBA" id="ARBA00044737"/>
    </source>
</evidence>
<dbReference type="GO" id="GO:0006666">
    <property type="term" value="P:3-keto-sphinganine metabolic process"/>
    <property type="evidence" value="ECO:0007669"/>
    <property type="project" value="InterPro"/>
</dbReference>
<dbReference type="InterPro" id="IPR002347">
    <property type="entry name" value="SDR_fam"/>
</dbReference>
<evidence type="ECO:0000256" key="9">
    <source>
        <dbReference type="ARBA" id="ARBA00026112"/>
    </source>
</evidence>
<dbReference type="EMBL" id="AYKW01000011">
    <property type="protein sequence ID" value="PIL32208.1"/>
    <property type="molecule type" value="Genomic_DNA"/>
</dbReference>
<keyword evidence="14" id="KW-1185">Reference proteome</keyword>
<dbReference type="Pfam" id="PF00106">
    <property type="entry name" value="adh_short"/>
    <property type="match status" value="1"/>
</dbReference>
<comment type="catalytic activity">
    <reaction evidence="11">
        <text>sphinganine + NADP(+) = 3-oxosphinganine + NADPH + H(+)</text>
        <dbReference type="Rhea" id="RHEA:22640"/>
        <dbReference type="ChEBI" id="CHEBI:15378"/>
        <dbReference type="ChEBI" id="CHEBI:57783"/>
        <dbReference type="ChEBI" id="CHEBI:57817"/>
        <dbReference type="ChEBI" id="CHEBI:58299"/>
        <dbReference type="ChEBI" id="CHEBI:58349"/>
        <dbReference type="EC" id="1.1.1.102"/>
    </reaction>
    <physiologicalReaction direction="right-to-left" evidence="11">
        <dbReference type="Rhea" id="RHEA:22642"/>
    </physiologicalReaction>
</comment>
<dbReference type="PANTHER" id="PTHR43550:SF3">
    <property type="entry name" value="3-KETODIHYDROSPHINGOSINE REDUCTASE"/>
    <property type="match status" value="1"/>
</dbReference>
<dbReference type="OrthoDB" id="10267115at2759"/>
<feature type="transmembrane region" description="Helical" evidence="12">
    <location>
        <begin position="174"/>
        <end position="192"/>
    </location>
</feature>
<keyword evidence="8" id="KW-0443">Lipid metabolism</keyword>
<evidence type="ECO:0000256" key="8">
    <source>
        <dbReference type="ARBA" id="ARBA00023098"/>
    </source>
</evidence>
<evidence type="ECO:0000256" key="1">
    <source>
        <dbReference type="ARBA" id="ARBA00004240"/>
    </source>
</evidence>
<dbReference type="PRINTS" id="PR00081">
    <property type="entry name" value="GDHRDH"/>
</dbReference>
<evidence type="ECO:0000256" key="12">
    <source>
        <dbReference type="SAM" id="Phobius"/>
    </source>
</evidence>
<dbReference type="CDD" id="cd08939">
    <property type="entry name" value="KDSR-like_SDR_c"/>
    <property type="match status" value="1"/>
</dbReference>
<comment type="subcellular location">
    <subcellularLocation>
        <location evidence="1">Endoplasmic reticulum</location>
    </subcellularLocation>
</comment>
<keyword evidence="6" id="KW-0746">Sphingolipid metabolism</keyword>
<feature type="transmembrane region" description="Helical" evidence="12">
    <location>
        <begin position="6"/>
        <end position="28"/>
    </location>
</feature>
<comment type="pathway">
    <text evidence="3">Sphingolipid metabolism.</text>
</comment>
<evidence type="ECO:0000256" key="2">
    <source>
        <dbReference type="ARBA" id="ARBA00004760"/>
    </source>
</evidence>
<evidence type="ECO:0000256" key="7">
    <source>
        <dbReference type="ARBA" id="ARBA00023002"/>
    </source>
</evidence>
<keyword evidence="12" id="KW-0472">Membrane</keyword>
<gene>
    <name evidence="13" type="ORF">GSI_05453</name>
</gene>
<organism evidence="13 14">
    <name type="scientific">Ganoderma sinense ZZ0214-1</name>
    <dbReference type="NCBI Taxonomy" id="1077348"/>
    <lineage>
        <taxon>Eukaryota</taxon>
        <taxon>Fungi</taxon>
        <taxon>Dikarya</taxon>
        <taxon>Basidiomycota</taxon>
        <taxon>Agaricomycotina</taxon>
        <taxon>Agaricomycetes</taxon>
        <taxon>Polyporales</taxon>
        <taxon>Polyporaceae</taxon>
        <taxon>Ganoderma</taxon>
    </lineage>
</organism>
<dbReference type="STRING" id="1077348.A0A2G8SF54"/>
<reference evidence="13 14" key="1">
    <citation type="journal article" date="2015" name="Sci. Rep.">
        <title>Chromosome-level genome map provides insights into diverse defense mechanisms in the medicinal fungus Ganoderma sinense.</title>
        <authorList>
            <person name="Zhu Y."/>
            <person name="Xu J."/>
            <person name="Sun C."/>
            <person name="Zhou S."/>
            <person name="Xu H."/>
            <person name="Nelson D.R."/>
            <person name="Qian J."/>
            <person name="Song J."/>
            <person name="Luo H."/>
            <person name="Xiang L."/>
            <person name="Li Y."/>
            <person name="Xu Z."/>
            <person name="Ji A."/>
            <person name="Wang L."/>
            <person name="Lu S."/>
            <person name="Hayward A."/>
            <person name="Sun W."/>
            <person name="Li X."/>
            <person name="Schwartz D.C."/>
            <person name="Wang Y."/>
            <person name="Chen S."/>
        </authorList>
    </citation>
    <scope>NUCLEOTIDE SEQUENCE [LARGE SCALE GENOMIC DNA]</scope>
    <source>
        <strain evidence="13 14">ZZ0214-1</strain>
    </source>
</reference>
<keyword evidence="7" id="KW-0560">Oxidoreductase</keyword>
<keyword evidence="5" id="KW-0521">NADP</keyword>
<dbReference type="EC" id="1.1.1.102" evidence="9"/>
<comment type="function">
    <text evidence="10">Catalyzes the reduction of 3'-oxosphinganine (3-ketodihydrosphingosine/KDS) to sphinganine (dihydrosphingosine/DHS), the second step of de novo sphingolipid biosynthesis.</text>
</comment>
<proteinExistence type="predicted"/>
<dbReference type="FunFam" id="3.40.50.720:FF:000468">
    <property type="entry name" value="Short-chain dehydrogenase, putative"/>
    <property type="match status" value="1"/>
</dbReference>
<dbReference type="PANTHER" id="PTHR43550">
    <property type="entry name" value="3-KETODIHYDROSPHINGOSINE REDUCTASE"/>
    <property type="match status" value="1"/>
</dbReference>
<dbReference type="AlphaFoldDB" id="A0A2G8SF54"/>
<evidence type="ECO:0000256" key="3">
    <source>
        <dbReference type="ARBA" id="ARBA00004991"/>
    </source>
</evidence>
<comment type="pathway">
    <text evidence="2">Lipid metabolism; sphingolipid metabolism.</text>
</comment>
<dbReference type="GO" id="GO:0047560">
    <property type="term" value="F:3-dehydrosphinganine reductase activity"/>
    <property type="evidence" value="ECO:0007669"/>
    <property type="project" value="UniProtKB-EC"/>
</dbReference>
<dbReference type="InterPro" id="IPR036291">
    <property type="entry name" value="NAD(P)-bd_dom_sf"/>
</dbReference>